<gene>
    <name evidence="1" type="ORF">S01H1_47823</name>
</gene>
<reference evidence="1" key="1">
    <citation type="journal article" date="2014" name="Front. Microbiol.">
        <title>High frequency of phylogenetically diverse reductive dehalogenase-homologous genes in deep subseafloor sedimentary metagenomes.</title>
        <authorList>
            <person name="Kawai M."/>
            <person name="Futagami T."/>
            <person name="Toyoda A."/>
            <person name="Takaki Y."/>
            <person name="Nishi S."/>
            <person name="Hori S."/>
            <person name="Arai W."/>
            <person name="Tsubouchi T."/>
            <person name="Morono Y."/>
            <person name="Uchiyama I."/>
            <person name="Ito T."/>
            <person name="Fujiyama A."/>
            <person name="Inagaki F."/>
            <person name="Takami H."/>
        </authorList>
    </citation>
    <scope>NUCLEOTIDE SEQUENCE</scope>
    <source>
        <strain evidence="1">Expedition CK06-06</strain>
    </source>
</reference>
<dbReference type="AlphaFoldDB" id="X0WJ93"/>
<proteinExistence type="predicted"/>
<feature type="non-terminal residue" evidence="1">
    <location>
        <position position="62"/>
    </location>
</feature>
<accession>X0WJ93</accession>
<dbReference type="EMBL" id="BARS01030673">
    <property type="protein sequence ID" value="GAG24563.1"/>
    <property type="molecule type" value="Genomic_DNA"/>
</dbReference>
<evidence type="ECO:0000313" key="1">
    <source>
        <dbReference type="EMBL" id="GAG24563.1"/>
    </source>
</evidence>
<protein>
    <submittedName>
        <fullName evidence="1">Uncharacterized protein</fullName>
    </submittedName>
</protein>
<comment type="caution">
    <text evidence="1">The sequence shown here is derived from an EMBL/GenBank/DDBJ whole genome shotgun (WGS) entry which is preliminary data.</text>
</comment>
<name>X0WJ93_9ZZZZ</name>
<sequence length="62" mass="6753">MQRADTYLGKLIPGAPTIATEKNLATENRHLRPGNALLGSYGADEEREGSETTVVTMKSLFM</sequence>
<organism evidence="1">
    <name type="scientific">marine sediment metagenome</name>
    <dbReference type="NCBI Taxonomy" id="412755"/>
    <lineage>
        <taxon>unclassified sequences</taxon>
        <taxon>metagenomes</taxon>
        <taxon>ecological metagenomes</taxon>
    </lineage>
</organism>